<dbReference type="InterPro" id="IPR036278">
    <property type="entry name" value="Sialidase_sf"/>
</dbReference>
<proteinExistence type="predicted"/>
<dbReference type="VEuPathDB" id="TriTrypDB:TcIL3000_0_33860"/>
<evidence type="ECO:0000256" key="1">
    <source>
        <dbReference type="ARBA" id="ARBA00022737"/>
    </source>
</evidence>
<dbReference type="SMR" id="W0YJ96"/>
<reference evidence="5" key="1">
    <citation type="journal article" date="2013" name="PLoS Negl. Trop. Dis.">
        <title>Biochemical Diversity in the Trypanosoma congolense Trans-sialidase Family.</title>
        <authorList>
            <person name="Gbem T.T."/>
            <person name="Waespy M."/>
            <person name="Hesse B."/>
            <person name="Dietz F."/>
            <person name="Smith J."/>
            <person name="Chechet G.D."/>
            <person name="Nok J.A."/>
            <person name="Kelm S."/>
        </authorList>
    </citation>
    <scope>NUCLEOTIDE SEQUENCE</scope>
    <source>
        <strain evidence="5">STIB249</strain>
    </source>
</reference>
<dbReference type="InterPro" id="IPR008377">
    <property type="entry name" value="Sialidase_trypan"/>
</dbReference>
<dbReference type="Gene3D" id="2.60.120.200">
    <property type="match status" value="1"/>
</dbReference>
<protein>
    <submittedName>
        <fullName evidence="5">TS4 protein</fullName>
    </submittedName>
</protein>
<dbReference type="Pfam" id="PF13859">
    <property type="entry name" value="BNR_3"/>
    <property type="match status" value="1"/>
</dbReference>
<dbReference type="FunFam" id="2.120.10.10:FF:000016">
    <property type="entry name" value="Trans-sialidase, putative"/>
    <property type="match status" value="1"/>
</dbReference>
<evidence type="ECO:0000259" key="4">
    <source>
        <dbReference type="Pfam" id="PF22925"/>
    </source>
</evidence>
<dbReference type="AlphaFoldDB" id="W0YJ96"/>
<dbReference type="InterPro" id="IPR055239">
    <property type="entry name" value="TS_C"/>
</dbReference>
<feature type="compositionally biased region" description="Polar residues" evidence="2">
    <location>
        <begin position="782"/>
        <end position="798"/>
    </location>
</feature>
<dbReference type="GO" id="GO:0005737">
    <property type="term" value="C:cytoplasm"/>
    <property type="evidence" value="ECO:0007669"/>
    <property type="project" value="TreeGrafter"/>
</dbReference>
<dbReference type="GO" id="GO:0004308">
    <property type="term" value="F:exo-alpha-sialidase activity"/>
    <property type="evidence" value="ECO:0007669"/>
    <property type="project" value="InterPro"/>
</dbReference>
<dbReference type="PANTHER" id="PTHR10628">
    <property type="entry name" value="SIALIDASE"/>
    <property type="match status" value="1"/>
</dbReference>
<dbReference type="PRINTS" id="PR01803">
    <property type="entry name" value="TCSIALIDASE"/>
</dbReference>
<dbReference type="Gene3D" id="2.120.10.10">
    <property type="match status" value="1"/>
</dbReference>
<name>W0YJ96_TRYCO</name>
<gene>
    <name evidence="5" type="primary">TS4</name>
</gene>
<sequence length="824" mass="91124">MRLIVAKCQPTAPPYTPQLLVCVYISIHILCPYLSSILQESSPLESELSAKIMMGYSKSVRQTLICLLLVAIDTYHCTTAYGSGIRGEEEENRSLFLPGGLWYKKDEWKDGNWLQSKEWKAGYAWWPWRSWCSNKTIGETVKELCRKEWDSQRAKGYTLQPRESVLFRESSGTKRMRRVHSFRIPSLVEANGVLIGIADARYLSSADFTFIDTVAKYSADGGETWKTEVIIENARVDSFHSRVVDPTVAVKNNSIYVLVGRYNTSKAYWTWQHYGNDWDILMYKGNVTKTSEDGKPAANIEWTSVLNLKSLLETGLYVGGHEATQFLGGVGNTVVTPDGTIVFPIQVKNSWNHVAAMIMYSSDDGATWHLGGGATPVGTTEASAIWWDGKLVLNCRTDLGYRKVFETTDLGATWKESLGALSRVIGNSPDRKQPGSSGSAITLEVEGVQVMLITQPKNTKTRYSRDRLQLWLSDGSRVWLVGQISRGDDNSPYSSLLYTSDDKLYCLYEQNIEEVYSIYLVHLADELKKIKATVRLWKEQDALLSGNCSATTGDGSDCNGVPTAGLVGLLSGPAQGNAWPDAYNCVNASLVNVTSDADGLQLSGLNRGRVSWPVRAQGQDQRYYFTNVRFTLVATAQLMKAPNSNVAVLGFGNSKGENLTLWVASTTWTLTYGGERKKVVAPSLSSGASVQFALILNGGSVSVYADGVHVPQLDKRVAAKNKLLNIDHFFAESNYMGDTNNIFTKNMLLYNRKLSESELKLLSLNREAIRAADGLNYLKEQQGGSESEIKSTSDSNVSDPADNETSEKMFLQVALILLLVIGQN</sequence>
<feature type="domain" description="Trans-sialidase C-terminal" evidence="4">
    <location>
        <begin position="562"/>
        <end position="756"/>
    </location>
</feature>
<evidence type="ECO:0000259" key="3">
    <source>
        <dbReference type="Pfam" id="PF13859"/>
    </source>
</evidence>
<dbReference type="InterPro" id="IPR013320">
    <property type="entry name" value="ConA-like_dom_sf"/>
</dbReference>
<dbReference type="GO" id="GO:0006689">
    <property type="term" value="P:ganglioside catabolic process"/>
    <property type="evidence" value="ECO:0007669"/>
    <property type="project" value="TreeGrafter"/>
</dbReference>
<dbReference type="VEuPathDB" id="TriTrypDB:TcIL3000.A.H_000336800"/>
<dbReference type="InterPro" id="IPR011040">
    <property type="entry name" value="Sialidase"/>
</dbReference>
<feature type="region of interest" description="Disordered" evidence="2">
    <location>
        <begin position="780"/>
        <end position="803"/>
    </location>
</feature>
<evidence type="ECO:0000256" key="2">
    <source>
        <dbReference type="SAM" id="MobiDB-lite"/>
    </source>
</evidence>
<dbReference type="PANTHER" id="PTHR10628:SF30">
    <property type="entry name" value="EXO-ALPHA-SIALIDASE"/>
    <property type="match status" value="1"/>
</dbReference>
<dbReference type="Pfam" id="PF22925">
    <property type="entry name" value="TS_C"/>
    <property type="match status" value="1"/>
</dbReference>
<dbReference type="GO" id="GO:0016020">
    <property type="term" value="C:membrane"/>
    <property type="evidence" value="ECO:0007669"/>
    <property type="project" value="TreeGrafter"/>
</dbReference>
<dbReference type="EMBL" id="HG531957">
    <property type="protein sequence ID" value="CDI70088.1"/>
    <property type="molecule type" value="Genomic_DNA"/>
</dbReference>
<dbReference type="SUPFAM" id="SSF49899">
    <property type="entry name" value="Concanavalin A-like lectins/glucanases"/>
    <property type="match status" value="1"/>
</dbReference>
<dbReference type="SUPFAM" id="SSF50939">
    <property type="entry name" value="Sialidases"/>
    <property type="match status" value="1"/>
</dbReference>
<feature type="domain" description="Sialidase" evidence="3">
    <location>
        <begin position="184"/>
        <end position="509"/>
    </location>
</feature>
<dbReference type="InterPro" id="IPR026856">
    <property type="entry name" value="Sialidase_fam"/>
</dbReference>
<accession>W0YJ96</accession>
<keyword evidence="1" id="KW-0677">Repeat</keyword>
<organism evidence="5">
    <name type="scientific">Trypanosoma congolense</name>
    <dbReference type="NCBI Taxonomy" id="5692"/>
    <lineage>
        <taxon>Eukaryota</taxon>
        <taxon>Discoba</taxon>
        <taxon>Euglenozoa</taxon>
        <taxon>Kinetoplastea</taxon>
        <taxon>Metakinetoplastina</taxon>
        <taxon>Trypanosomatida</taxon>
        <taxon>Trypanosomatidae</taxon>
        <taxon>Trypanosoma</taxon>
        <taxon>Nannomonas</taxon>
    </lineage>
</organism>
<dbReference type="CDD" id="cd15482">
    <property type="entry name" value="Sialidase_non-viral"/>
    <property type="match status" value="1"/>
</dbReference>
<reference evidence="5" key="2">
    <citation type="submission" date="2013-10" db="EMBL/GenBank/DDBJ databases">
        <authorList>
            <person name="GBEM T."/>
        </authorList>
    </citation>
    <scope>NUCLEOTIDE SEQUENCE</scope>
    <source>
        <strain evidence="5">STIB249</strain>
    </source>
</reference>
<dbReference type="GO" id="GO:0009313">
    <property type="term" value="P:oligosaccharide catabolic process"/>
    <property type="evidence" value="ECO:0007669"/>
    <property type="project" value="TreeGrafter"/>
</dbReference>
<evidence type="ECO:0000313" key="5">
    <source>
        <dbReference type="EMBL" id="CDI70088.1"/>
    </source>
</evidence>